<dbReference type="Gene3D" id="3.30.40.10">
    <property type="entry name" value="Zinc/RING finger domain, C3HC4 (zinc finger)"/>
    <property type="match status" value="1"/>
</dbReference>
<dbReference type="SMART" id="SM00531">
    <property type="entry name" value="TFIIE"/>
    <property type="match status" value="1"/>
</dbReference>
<dbReference type="Proteomes" id="UP001497392">
    <property type="component" value="Unassembled WGS sequence"/>
</dbReference>
<evidence type="ECO:0000313" key="4">
    <source>
        <dbReference type="EMBL" id="CAL5228299.1"/>
    </source>
</evidence>
<dbReference type="SUPFAM" id="SSF57783">
    <property type="entry name" value="Zinc beta-ribbon"/>
    <property type="match status" value="1"/>
</dbReference>
<accession>A0ABP1G7U2</accession>
<feature type="domain" description="HTH TFE/IIEalpha-type" evidence="3">
    <location>
        <begin position="8"/>
        <end position="160"/>
    </location>
</feature>
<evidence type="ECO:0000256" key="1">
    <source>
        <dbReference type="ARBA" id="ARBA00008947"/>
    </source>
</evidence>
<proteinExistence type="inferred from homology"/>
<evidence type="ECO:0000256" key="2">
    <source>
        <dbReference type="SAM" id="MobiDB-lite"/>
    </source>
</evidence>
<comment type="similarity">
    <text evidence="1">Belongs to the TFIIE alpha subunit family.</text>
</comment>
<dbReference type="PANTHER" id="PTHR13097:SF7">
    <property type="entry name" value="GENERAL TRANSCRIPTION FACTOR IIE SUBUNIT 1"/>
    <property type="match status" value="1"/>
</dbReference>
<dbReference type="InterPro" id="IPR002853">
    <property type="entry name" value="TFIIE_asu"/>
</dbReference>
<name>A0ABP1G7U2_9CHLO</name>
<feature type="compositionally biased region" description="Acidic residues" evidence="2">
    <location>
        <begin position="450"/>
        <end position="462"/>
    </location>
</feature>
<feature type="region of interest" description="Disordered" evidence="2">
    <location>
        <begin position="337"/>
        <end position="373"/>
    </location>
</feature>
<dbReference type="InterPro" id="IPR017919">
    <property type="entry name" value="TFIIE/TFIIEa_HTH"/>
</dbReference>
<feature type="region of interest" description="Disordered" evidence="2">
    <location>
        <begin position="386"/>
        <end position="462"/>
    </location>
</feature>
<dbReference type="EMBL" id="CAXHTA020000018">
    <property type="protein sequence ID" value="CAL5228299.1"/>
    <property type="molecule type" value="Genomic_DNA"/>
</dbReference>
<keyword evidence="5" id="KW-1185">Reference proteome</keyword>
<evidence type="ECO:0000313" key="5">
    <source>
        <dbReference type="Proteomes" id="UP001497392"/>
    </source>
</evidence>
<feature type="compositionally biased region" description="Low complexity" evidence="2">
    <location>
        <begin position="337"/>
        <end position="361"/>
    </location>
</feature>
<organism evidence="4 5">
    <name type="scientific">Coccomyxa viridis</name>
    <dbReference type="NCBI Taxonomy" id="1274662"/>
    <lineage>
        <taxon>Eukaryota</taxon>
        <taxon>Viridiplantae</taxon>
        <taxon>Chlorophyta</taxon>
        <taxon>core chlorophytes</taxon>
        <taxon>Trebouxiophyceae</taxon>
        <taxon>Trebouxiophyceae incertae sedis</taxon>
        <taxon>Coccomyxaceae</taxon>
        <taxon>Coccomyxa</taxon>
    </lineage>
</organism>
<dbReference type="InterPro" id="IPR013083">
    <property type="entry name" value="Znf_RING/FYVE/PHD"/>
</dbReference>
<dbReference type="InterPro" id="IPR039997">
    <property type="entry name" value="TFE"/>
</dbReference>
<protein>
    <submittedName>
        <fullName evidence="4">G11405 protein</fullName>
    </submittedName>
</protein>
<sequence>MASVPSHFQKLVQLVARSFYAGECPPKDAEEPTPQKSGRKAQAPIIGLGVIILDSLLRREWVKEDELAADLKVHPRILRKALRWFEQEQLVTREHRKEARKRKKAGEASGAQPGDGPGGSAANGSTEKDVVVENADELPPQALLHSYSCLDFASILDVTQLRLYRLRKLMKDRVQNSQPVLEYTCPKCGATYTTLQASALIDFRDGQFHCEHCQTVLITAEAFDGTQSSQSARRERLKAMKELQVRMEKELAPLLACVEEVKKKVASEKRVPSYGTLKEWAQARADMAVAAARGAKRGNGVLQPAQVEVDLSGQQLLPGAIEEAALRELPPWMRAEASASVSRSADSTGAAQVTAQQGVQQHASSTEQQDLQAAYARQWEEQVRKRQAELASRAGADAAAGQAGDPGKMKGEGGWTAEPQLTGGVKPEPKQEVQLVVKPEDGGMEWQAADNEDDDEEEWEEA</sequence>
<dbReference type="PANTHER" id="PTHR13097">
    <property type="entry name" value="TRANSCRIPTION INITIATION FACTOR IIE, ALPHA SUBUNIT"/>
    <property type="match status" value="1"/>
</dbReference>
<feature type="region of interest" description="Disordered" evidence="2">
    <location>
        <begin position="95"/>
        <end position="126"/>
    </location>
</feature>
<comment type="caution">
    <text evidence="4">The sequence shown here is derived from an EMBL/GenBank/DDBJ whole genome shotgun (WGS) entry which is preliminary data.</text>
</comment>
<dbReference type="PROSITE" id="PS51344">
    <property type="entry name" value="HTH_TFE_IIE"/>
    <property type="match status" value="1"/>
</dbReference>
<reference evidence="4 5" key="1">
    <citation type="submission" date="2024-06" db="EMBL/GenBank/DDBJ databases">
        <authorList>
            <person name="Kraege A."/>
            <person name="Thomma B."/>
        </authorList>
    </citation>
    <scope>NUCLEOTIDE SEQUENCE [LARGE SCALE GENOMIC DNA]</scope>
</reference>
<evidence type="ECO:0000259" key="3">
    <source>
        <dbReference type="PROSITE" id="PS51344"/>
    </source>
</evidence>
<feature type="compositionally biased region" description="Low complexity" evidence="2">
    <location>
        <begin position="389"/>
        <end position="403"/>
    </location>
</feature>
<gene>
    <name evidence="4" type="primary">g11405</name>
    <name evidence="4" type="ORF">VP750_LOCUS10205</name>
</gene>
<feature type="compositionally biased region" description="Polar residues" evidence="2">
    <location>
        <begin position="362"/>
        <end position="371"/>
    </location>
</feature>